<reference evidence="1 2" key="1">
    <citation type="submission" date="2021-03" db="EMBL/GenBank/DDBJ databases">
        <title>novel species in genus Cellulomonas.</title>
        <authorList>
            <person name="Zhang G."/>
        </authorList>
    </citation>
    <scope>NUCLEOTIDE SEQUENCE [LARGE SCALE GENOMIC DNA]</scope>
    <source>
        <strain evidence="2">zg-ZUI188</strain>
    </source>
</reference>
<dbReference type="Proteomes" id="UP000678317">
    <property type="component" value="Unassembled WGS sequence"/>
</dbReference>
<accession>A0ABS3SI06</accession>
<evidence type="ECO:0000313" key="2">
    <source>
        <dbReference type="Proteomes" id="UP000678317"/>
    </source>
</evidence>
<dbReference type="InterPro" id="IPR007922">
    <property type="entry name" value="DciA-like"/>
</dbReference>
<evidence type="ECO:0000313" key="1">
    <source>
        <dbReference type="EMBL" id="MBO3085380.1"/>
    </source>
</evidence>
<dbReference type="PANTHER" id="PTHR36456">
    <property type="entry name" value="UPF0232 PROTEIN SCO3875"/>
    <property type="match status" value="1"/>
</dbReference>
<protein>
    <submittedName>
        <fullName evidence="1">DUF721 domain-containing protein</fullName>
    </submittedName>
</protein>
<dbReference type="EMBL" id="JAGFBM010000006">
    <property type="protein sequence ID" value="MBO3085380.1"/>
    <property type="molecule type" value="Genomic_DNA"/>
</dbReference>
<dbReference type="PANTHER" id="PTHR36456:SF1">
    <property type="entry name" value="UPF0232 PROTEIN SCO3875"/>
    <property type="match status" value="1"/>
</dbReference>
<gene>
    <name evidence="1" type="ORF">J4035_12100</name>
</gene>
<sequence>MTCPHLWRAPGWTSWAGRWRVSSDPGLFPPPTPPDGTPLRELVELTPPRQVASGALGRAKAAAAQRGFRPGDPARRRPLVQVQMGTAGPGARDPQLIGSTVSGLLDQLGGTSDQVAGVLKHRWAELVGPQVAEHCEYVSFEGGSLTLRAHSTSWATQLKFLAPAMIGRFAADLGQGVVLEITVLNPGGPRFKTGPKRVQGRGERDTFR</sequence>
<comment type="caution">
    <text evidence="1">The sequence shown here is derived from an EMBL/GenBank/DDBJ whole genome shotgun (WGS) entry which is preliminary data.</text>
</comment>
<organism evidence="1 2">
    <name type="scientific">Cellulomonas fengjieae</name>
    <dbReference type="NCBI Taxonomy" id="2819978"/>
    <lineage>
        <taxon>Bacteria</taxon>
        <taxon>Bacillati</taxon>
        <taxon>Actinomycetota</taxon>
        <taxon>Actinomycetes</taxon>
        <taxon>Micrococcales</taxon>
        <taxon>Cellulomonadaceae</taxon>
        <taxon>Cellulomonas</taxon>
    </lineage>
</organism>
<dbReference type="Pfam" id="PF05258">
    <property type="entry name" value="DciA"/>
    <property type="match status" value="1"/>
</dbReference>
<keyword evidence="2" id="KW-1185">Reference proteome</keyword>
<proteinExistence type="predicted"/>
<name>A0ABS3SI06_9CELL</name>